<evidence type="ECO:0000313" key="4">
    <source>
        <dbReference type="Proteomes" id="UP001558613"/>
    </source>
</evidence>
<reference evidence="3 4" key="1">
    <citation type="submission" date="2023-09" db="EMBL/GenBank/DDBJ databases">
        <authorList>
            <person name="Wang M."/>
        </authorList>
    </citation>
    <scope>NUCLEOTIDE SEQUENCE [LARGE SCALE GENOMIC DNA]</scope>
    <source>
        <strain evidence="3">GT-2023</strain>
        <tissue evidence="3">Liver</tissue>
    </source>
</reference>
<dbReference type="InterPro" id="IPR008405">
    <property type="entry name" value="ApoL"/>
</dbReference>
<dbReference type="Gene3D" id="1.20.1170.10">
    <property type="match status" value="1"/>
</dbReference>
<dbReference type="Proteomes" id="UP001558613">
    <property type="component" value="Unassembled WGS sequence"/>
</dbReference>
<comment type="caution">
    <text evidence="3">The sequence shown here is derived from an EMBL/GenBank/DDBJ whole genome shotgun (WGS) entry which is preliminary data.</text>
</comment>
<dbReference type="PANTHER" id="PTHR14096">
    <property type="entry name" value="APOLIPOPROTEIN L"/>
    <property type="match status" value="1"/>
</dbReference>
<dbReference type="EMBL" id="JAYMGO010000022">
    <property type="protein sequence ID" value="KAL1250555.1"/>
    <property type="molecule type" value="Genomic_DNA"/>
</dbReference>
<keyword evidence="2" id="KW-0472">Membrane</keyword>
<comment type="similarity">
    <text evidence="1">Belongs to the apolipoprotein L family.</text>
</comment>
<feature type="transmembrane region" description="Helical" evidence="2">
    <location>
        <begin position="374"/>
        <end position="396"/>
    </location>
</feature>
<sequence length="459" mass="51245">MQKLQNILTSADVQDPNNNPSTSTSWCLRQSVAQDEWQKARSYHINCLLSCNVVPERSCSYCSSPAIIHCRDCMPQEWLCMDCDIHIHKKLTLHNRESCIEGIYKPIEPAVCCVKKDGRYTLAGKIHGDVFQRSYMEYTFCQYQCEKMASVEHFTCPACKPSMLALCADGNRKLYRFRQSKGSEKPYFDGTFIAKDTDVHHFVDEIRSKMKSIIWSGKNQEGAGTTAGEVVELVNSYLSRYALTTKLETFEIICVFIHIHSFISFQIKWINQTSWCCIQQKVYTSPVEGTCAMKLEALNDQLQESIKKLNSDFDKKHSTLISKIKDLNDITNELESIHKATTVGSLVGSSVGAAGGIAALVGLALSFFTFGASLAITGVGVAVGIAGGVTGAACNITNMINQNNMRHTIENIIKDFQNTINPVIQHLSQVSKITEVLQQAKQTYSVQNKEKQKKSSQKL</sequence>
<gene>
    <name evidence="3" type="ORF">QQF64_018351</name>
</gene>
<organism evidence="3 4">
    <name type="scientific">Cirrhinus molitorella</name>
    <name type="common">mud carp</name>
    <dbReference type="NCBI Taxonomy" id="172907"/>
    <lineage>
        <taxon>Eukaryota</taxon>
        <taxon>Metazoa</taxon>
        <taxon>Chordata</taxon>
        <taxon>Craniata</taxon>
        <taxon>Vertebrata</taxon>
        <taxon>Euteleostomi</taxon>
        <taxon>Actinopterygii</taxon>
        <taxon>Neopterygii</taxon>
        <taxon>Teleostei</taxon>
        <taxon>Ostariophysi</taxon>
        <taxon>Cypriniformes</taxon>
        <taxon>Cyprinidae</taxon>
        <taxon>Labeoninae</taxon>
        <taxon>Labeonini</taxon>
        <taxon>Cirrhinus</taxon>
    </lineage>
</organism>
<name>A0ABR3LDV5_9TELE</name>
<keyword evidence="2" id="KW-1133">Transmembrane helix</keyword>
<proteinExistence type="inferred from homology"/>
<evidence type="ECO:0000313" key="3">
    <source>
        <dbReference type="EMBL" id="KAL1250555.1"/>
    </source>
</evidence>
<evidence type="ECO:0000256" key="1">
    <source>
        <dbReference type="ARBA" id="ARBA00010090"/>
    </source>
</evidence>
<keyword evidence="2" id="KW-0812">Transmembrane</keyword>
<dbReference type="CDD" id="cd19757">
    <property type="entry name" value="Bbox1"/>
    <property type="match status" value="1"/>
</dbReference>
<feature type="transmembrane region" description="Helical" evidence="2">
    <location>
        <begin position="346"/>
        <end position="368"/>
    </location>
</feature>
<evidence type="ECO:0000256" key="2">
    <source>
        <dbReference type="SAM" id="Phobius"/>
    </source>
</evidence>
<keyword evidence="4" id="KW-1185">Reference proteome</keyword>
<dbReference type="PANTHER" id="PTHR14096:SF28">
    <property type="entry name" value="APOLIPOPROTEIN L, 1-RELATED"/>
    <property type="match status" value="1"/>
</dbReference>
<protein>
    <submittedName>
        <fullName evidence="3">Uncharacterized protein</fullName>
    </submittedName>
</protein>
<dbReference type="Pfam" id="PF05461">
    <property type="entry name" value="ApoL"/>
    <property type="match status" value="1"/>
</dbReference>
<accession>A0ABR3LDV5</accession>